<proteinExistence type="predicted"/>
<sequence>MEPLLSVVIPVYNVEKYLKRCIDSILVQTWKNYEIILINDGSTDNSSNICDDYAEKYQHISVIHKKNGGLSDARNVGISHARGIFVYFPDSDDWISEDTFSDLAEVLNEGIFDIISFNREFVKSEDDKLMSPELKKQELSGNVALLEMLNQGDVTGFANDKIYKKSLFLENKIEFPVGKYYEDLGTNYKLFLAANRVYVTNKKYYYYFVDNPDSITQSWSGKKLEDIFGFSKEIFYSQAVQSVFNSSELKILNCFYTDNLIYVLTILYKTNLSEECKQLTMDVNSELRKNGVSLLRFKKRTNFKKYVLYKLGLLKLVFDLRLRMKRYR</sequence>
<evidence type="ECO:0000256" key="2">
    <source>
        <dbReference type="ARBA" id="ARBA00022679"/>
    </source>
</evidence>
<dbReference type="Gene3D" id="3.90.550.10">
    <property type="entry name" value="Spore Coat Polysaccharide Biosynthesis Protein SpsA, Chain A"/>
    <property type="match status" value="1"/>
</dbReference>
<evidence type="ECO:0000313" key="4">
    <source>
        <dbReference type="EMBL" id="HIQ90648.1"/>
    </source>
</evidence>
<gene>
    <name evidence="4" type="ORF">IAB27_03355</name>
</gene>
<evidence type="ECO:0000259" key="3">
    <source>
        <dbReference type="Pfam" id="PF00535"/>
    </source>
</evidence>
<dbReference type="Pfam" id="PF00535">
    <property type="entry name" value="Glycos_transf_2"/>
    <property type="match status" value="1"/>
</dbReference>
<dbReference type="AlphaFoldDB" id="A0A9D1CY52"/>
<organism evidence="4 5">
    <name type="scientific">Candidatus Coprosoma intestinipullorum</name>
    <dbReference type="NCBI Taxonomy" id="2840752"/>
    <lineage>
        <taxon>Bacteria</taxon>
        <taxon>Bacillati</taxon>
        <taxon>Bacillota</taxon>
        <taxon>Bacillota incertae sedis</taxon>
        <taxon>Candidatus Coprosoma</taxon>
    </lineage>
</organism>
<dbReference type="Proteomes" id="UP000886786">
    <property type="component" value="Unassembled WGS sequence"/>
</dbReference>
<keyword evidence="1" id="KW-0328">Glycosyltransferase</keyword>
<dbReference type="CDD" id="cd00761">
    <property type="entry name" value="Glyco_tranf_GTA_type"/>
    <property type="match status" value="1"/>
</dbReference>
<evidence type="ECO:0000256" key="1">
    <source>
        <dbReference type="ARBA" id="ARBA00022676"/>
    </source>
</evidence>
<feature type="domain" description="Glycosyltransferase 2-like" evidence="3">
    <location>
        <begin position="6"/>
        <end position="140"/>
    </location>
</feature>
<dbReference type="GO" id="GO:0016757">
    <property type="term" value="F:glycosyltransferase activity"/>
    <property type="evidence" value="ECO:0007669"/>
    <property type="project" value="UniProtKB-KW"/>
</dbReference>
<protein>
    <submittedName>
        <fullName evidence="4">Glycosyltransferase</fullName>
    </submittedName>
</protein>
<dbReference type="InterPro" id="IPR029044">
    <property type="entry name" value="Nucleotide-diphossugar_trans"/>
</dbReference>
<dbReference type="PANTHER" id="PTHR22916">
    <property type="entry name" value="GLYCOSYLTRANSFERASE"/>
    <property type="match status" value="1"/>
</dbReference>
<accession>A0A9D1CY52</accession>
<dbReference type="InterPro" id="IPR001173">
    <property type="entry name" value="Glyco_trans_2-like"/>
</dbReference>
<dbReference type="PANTHER" id="PTHR22916:SF51">
    <property type="entry name" value="GLYCOSYLTRANSFERASE EPSH-RELATED"/>
    <property type="match status" value="1"/>
</dbReference>
<reference evidence="4" key="1">
    <citation type="submission" date="2020-10" db="EMBL/GenBank/DDBJ databases">
        <authorList>
            <person name="Gilroy R."/>
        </authorList>
    </citation>
    <scope>NUCLEOTIDE SEQUENCE</scope>
    <source>
        <strain evidence="4">CHK147-3167</strain>
    </source>
</reference>
<dbReference type="SUPFAM" id="SSF53448">
    <property type="entry name" value="Nucleotide-diphospho-sugar transferases"/>
    <property type="match status" value="1"/>
</dbReference>
<keyword evidence="2" id="KW-0808">Transferase</keyword>
<reference evidence="4" key="2">
    <citation type="journal article" date="2021" name="PeerJ">
        <title>Extensive microbial diversity within the chicken gut microbiome revealed by metagenomics and culture.</title>
        <authorList>
            <person name="Gilroy R."/>
            <person name="Ravi A."/>
            <person name="Getino M."/>
            <person name="Pursley I."/>
            <person name="Horton D.L."/>
            <person name="Alikhan N.F."/>
            <person name="Baker D."/>
            <person name="Gharbi K."/>
            <person name="Hall N."/>
            <person name="Watson M."/>
            <person name="Adriaenssens E.M."/>
            <person name="Foster-Nyarko E."/>
            <person name="Jarju S."/>
            <person name="Secka A."/>
            <person name="Antonio M."/>
            <person name="Oren A."/>
            <person name="Chaudhuri R.R."/>
            <person name="La Ragione R."/>
            <person name="Hildebrand F."/>
            <person name="Pallen M.J."/>
        </authorList>
    </citation>
    <scope>NUCLEOTIDE SEQUENCE</scope>
    <source>
        <strain evidence="4">CHK147-3167</strain>
    </source>
</reference>
<name>A0A9D1CY52_9FIRM</name>
<dbReference type="EMBL" id="DVFV01000064">
    <property type="protein sequence ID" value="HIQ90648.1"/>
    <property type="molecule type" value="Genomic_DNA"/>
</dbReference>
<comment type="caution">
    <text evidence="4">The sequence shown here is derived from an EMBL/GenBank/DDBJ whole genome shotgun (WGS) entry which is preliminary data.</text>
</comment>
<evidence type="ECO:0000313" key="5">
    <source>
        <dbReference type="Proteomes" id="UP000886786"/>
    </source>
</evidence>